<feature type="chain" id="PRO_5002566565" description="EGF-like domain-containing protein" evidence="3">
    <location>
        <begin position="19"/>
        <end position="452"/>
    </location>
</feature>
<keyword evidence="3" id="KW-0732">Signal</keyword>
<dbReference type="AlphaFoldDB" id="A0A0G4LB87"/>
<gene>
    <name evidence="6" type="ORF">BN1723_011830</name>
</gene>
<protein>
    <recommendedName>
        <fullName evidence="4 5">EGF-like domain-containing protein</fullName>
    </recommendedName>
</protein>
<dbReference type="PROSITE" id="PS01186">
    <property type="entry name" value="EGF_2"/>
    <property type="match status" value="1"/>
</dbReference>
<sequence length="452" mass="50644">MKRSLTFLILSLAGLCLGKKSCRSEDDCSLNGVCSCNMGCVCDSGWRGVDCSELDLQPVERYTGYNYTNITMDYYYRDGGGNSSWGGHIIQDREDKKLFHLVIAQFPYGCGLSAWRPFSTVIRAESRTGPRGPYHFAQELFSTFHHNPTTIWSPADEMYLMFFIGFPWEVPDTCKSTKRNNTISVSSSPDLRTWGESYPLVVNVTNPAGWPLWTPENPTSEILLAAEKNNIYHSDRWNGPYELEVEPGNIEVHPSLRSEDPFLWRDKRGHWHILQHHMIDIPEAKGPHLLNTMLANAHVVLQLSTREGFEVKVSEALHAGRPVIATLAGGIPLQVKDKVNGFLVEPGDWQAVAGYLFDLFTDDELHQKMSHAAATGVSDEVGTVGNALGWYYLASKWAEVGVKPGLRGDRKWVNDMAREEAGKPYADGENRLPRHFTQEPNLPSVEGESVQA</sequence>
<dbReference type="InterPro" id="IPR001296">
    <property type="entry name" value="Glyco_trans_1"/>
</dbReference>
<feature type="compositionally biased region" description="Basic and acidic residues" evidence="2">
    <location>
        <begin position="423"/>
        <end position="432"/>
    </location>
</feature>
<name>A0A0G4LB87_VERLO</name>
<dbReference type="EMBL" id="CVQI01009890">
    <property type="protein sequence ID" value="CRK19241.1"/>
    <property type="molecule type" value="Genomic_DNA"/>
</dbReference>
<dbReference type="InterPro" id="IPR052078">
    <property type="entry name" value="Trehalose_Metab_GTase"/>
</dbReference>
<dbReference type="Proteomes" id="UP000045706">
    <property type="component" value="Unassembled WGS sequence"/>
</dbReference>
<feature type="domain" description="EGF-like" evidence="4 5">
    <location>
        <begin position="40"/>
        <end position="51"/>
    </location>
</feature>
<feature type="region of interest" description="Disordered" evidence="2">
    <location>
        <begin position="423"/>
        <end position="452"/>
    </location>
</feature>
<evidence type="ECO:0000259" key="5">
    <source>
        <dbReference type="PROSITE" id="PS01186"/>
    </source>
</evidence>
<dbReference type="GO" id="GO:0016757">
    <property type="term" value="F:glycosyltransferase activity"/>
    <property type="evidence" value="ECO:0007669"/>
    <property type="project" value="UniProtKB-KW"/>
</dbReference>
<evidence type="ECO:0000256" key="1">
    <source>
        <dbReference type="ARBA" id="ARBA00022676"/>
    </source>
</evidence>
<evidence type="ECO:0000313" key="7">
    <source>
        <dbReference type="Proteomes" id="UP000045706"/>
    </source>
</evidence>
<dbReference type="Gene3D" id="3.40.50.2000">
    <property type="entry name" value="Glycogen Phosphorylase B"/>
    <property type="match status" value="1"/>
</dbReference>
<dbReference type="PROSITE" id="PS00022">
    <property type="entry name" value="EGF_1"/>
    <property type="match status" value="1"/>
</dbReference>
<organism evidence="6 7">
    <name type="scientific">Verticillium longisporum</name>
    <name type="common">Verticillium dahliae var. longisporum</name>
    <dbReference type="NCBI Taxonomy" id="100787"/>
    <lineage>
        <taxon>Eukaryota</taxon>
        <taxon>Fungi</taxon>
        <taxon>Dikarya</taxon>
        <taxon>Ascomycota</taxon>
        <taxon>Pezizomycotina</taxon>
        <taxon>Sordariomycetes</taxon>
        <taxon>Hypocreomycetidae</taxon>
        <taxon>Glomerellales</taxon>
        <taxon>Plectosphaerellaceae</taxon>
        <taxon>Verticillium</taxon>
    </lineage>
</organism>
<evidence type="ECO:0000256" key="2">
    <source>
        <dbReference type="SAM" id="MobiDB-lite"/>
    </source>
</evidence>
<evidence type="ECO:0000313" key="6">
    <source>
        <dbReference type="EMBL" id="CRK19241.1"/>
    </source>
</evidence>
<feature type="signal peptide" evidence="3">
    <location>
        <begin position="1"/>
        <end position="18"/>
    </location>
</feature>
<dbReference type="PANTHER" id="PTHR47779">
    <property type="entry name" value="SYNTHASE (CCG-9), PUTATIVE (AFU_ORTHOLOGUE AFUA_3G12100)-RELATED"/>
    <property type="match status" value="1"/>
</dbReference>
<dbReference type="Pfam" id="PF00534">
    <property type="entry name" value="Glycos_transf_1"/>
    <property type="match status" value="1"/>
</dbReference>
<dbReference type="InterPro" id="IPR000742">
    <property type="entry name" value="EGF"/>
</dbReference>
<keyword evidence="1" id="KW-0808">Transferase</keyword>
<dbReference type="SUPFAM" id="SSF53756">
    <property type="entry name" value="UDP-Glycosyltransferase/glycogen phosphorylase"/>
    <property type="match status" value="1"/>
</dbReference>
<evidence type="ECO:0000256" key="3">
    <source>
        <dbReference type="SAM" id="SignalP"/>
    </source>
</evidence>
<dbReference type="PANTHER" id="PTHR47779:SF1">
    <property type="entry name" value="SYNTHASE (CCG-9), PUTATIVE (AFU_ORTHOLOGUE AFUA_3G12100)-RELATED"/>
    <property type="match status" value="1"/>
</dbReference>
<accession>A0A0G4LB87</accession>
<keyword evidence="1" id="KW-0328">Glycosyltransferase</keyword>
<reference evidence="7" key="1">
    <citation type="submission" date="2015-05" db="EMBL/GenBank/DDBJ databases">
        <authorList>
            <person name="Fogelqvist Johan"/>
        </authorList>
    </citation>
    <scope>NUCLEOTIDE SEQUENCE [LARGE SCALE GENOMIC DNA]</scope>
</reference>
<proteinExistence type="predicted"/>
<evidence type="ECO:0000259" key="4">
    <source>
        <dbReference type="PROSITE" id="PS00022"/>
    </source>
</evidence>